<keyword evidence="3" id="KW-1185">Reference proteome</keyword>
<dbReference type="Proteomes" id="UP000037035">
    <property type="component" value="Unassembled WGS sequence"/>
</dbReference>
<protein>
    <recommendedName>
        <fullName evidence="4">Cysteine-rich transmembrane CYSTM domain-containing protein</fullName>
    </recommendedName>
</protein>
<evidence type="ECO:0000313" key="2">
    <source>
        <dbReference type="EMBL" id="KNZ58603.1"/>
    </source>
</evidence>
<accession>A0A0L6VCX2</accession>
<name>A0A0L6VCX2_9BASI</name>
<organism evidence="2 3">
    <name type="scientific">Puccinia sorghi</name>
    <dbReference type="NCBI Taxonomy" id="27349"/>
    <lineage>
        <taxon>Eukaryota</taxon>
        <taxon>Fungi</taxon>
        <taxon>Dikarya</taxon>
        <taxon>Basidiomycota</taxon>
        <taxon>Pucciniomycotina</taxon>
        <taxon>Pucciniomycetes</taxon>
        <taxon>Pucciniales</taxon>
        <taxon>Pucciniaceae</taxon>
        <taxon>Puccinia</taxon>
    </lineage>
</organism>
<gene>
    <name evidence="2" type="ORF">VP01_189g7</name>
</gene>
<dbReference type="OrthoDB" id="2515832at2759"/>
<evidence type="ECO:0000313" key="3">
    <source>
        <dbReference type="Proteomes" id="UP000037035"/>
    </source>
</evidence>
<evidence type="ECO:0008006" key="4">
    <source>
        <dbReference type="Google" id="ProtNLM"/>
    </source>
</evidence>
<dbReference type="AlphaFoldDB" id="A0A0L6VCX2"/>
<dbReference type="EMBL" id="LAVV01006725">
    <property type="protein sequence ID" value="KNZ58603.1"/>
    <property type="molecule type" value="Genomic_DNA"/>
</dbReference>
<dbReference type="VEuPathDB" id="FungiDB:VP01_189g7"/>
<feature type="region of interest" description="Disordered" evidence="1">
    <location>
        <begin position="1"/>
        <end position="40"/>
    </location>
</feature>
<comment type="caution">
    <text evidence="2">The sequence shown here is derived from an EMBL/GenBank/DDBJ whole genome shotgun (WGS) entry which is preliminary data.</text>
</comment>
<proteinExistence type="predicted"/>
<evidence type="ECO:0000256" key="1">
    <source>
        <dbReference type="SAM" id="MobiDB-lite"/>
    </source>
</evidence>
<reference evidence="2 3" key="1">
    <citation type="submission" date="2015-08" db="EMBL/GenBank/DDBJ databases">
        <title>Next Generation Sequencing and Analysis of the Genome of Puccinia sorghi L Schw, the Causal Agent of Maize Common Rust.</title>
        <authorList>
            <person name="Rochi L."/>
            <person name="Burguener G."/>
            <person name="Darino M."/>
            <person name="Turjanski A."/>
            <person name="Kreff E."/>
            <person name="Dieguez M.J."/>
            <person name="Sacco F."/>
        </authorList>
    </citation>
    <scope>NUCLEOTIDE SEQUENCE [LARGE SCALE GENOMIC DNA]</scope>
    <source>
        <strain evidence="2 3">RO10H11247</strain>
    </source>
</reference>
<feature type="region of interest" description="Disordered" evidence="1">
    <location>
        <begin position="71"/>
        <end position="90"/>
    </location>
</feature>
<sequence length="130" mass="13862">MASLLVEQPKQNGSGMTAAGSHDSDRLQEDAQAMPTHPPPAYSLTTSSTYQVAHNGSNYSGQPFDLEAQSGGAHLAGHLPDDPFQQNPSEKASNSALRLRGGCCCCDCLYDLLRCLLCCCIFEAICDMCC</sequence>